<evidence type="ECO:0000313" key="1">
    <source>
        <dbReference type="EMBL" id="AET84925.1"/>
    </source>
</evidence>
<evidence type="ECO:0000313" key="2">
    <source>
        <dbReference type="Proteomes" id="UP000232710"/>
    </source>
</evidence>
<organismHost>
    <name type="scientific">Micromonas pusilla</name>
    <name type="common">Picoplanktonic green alga</name>
    <name type="synonym">Chromulina pusilla</name>
    <dbReference type="NCBI Taxonomy" id="38833"/>
</organismHost>
<accession>G9E698</accession>
<organism evidence="1 2">
    <name type="scientific">Micromonas pusilla virus SP1</name>
    <name type="common">MpV-SP1</name>
    <dbReference type="NCBI Taxonomy" id="373996"/>
    <lineage>
        <taxon>Viruses</taxon>
        <taxon>Varidnaviria</taxon>
        <taxon>Bamfordvirae</taxon>
        <taxon>Nucleocytoviricota</taxon>
        <taxon>Megaviricetes</taxon>
        <taxon>Algavirales</taxon>
        <taxon>Phycodnaviridae</taxon>
        <taxon>Prasinovirus</taxon>
        <taxon>Prasinovirus micromonas</taxon>
    </lineage>
</organism>
<reference evidence="1 2" key="1">
    <citation type="submission" date="2010-12" db="EMBL/GenBank/DDBJ databases">
        <title>The Genome Sequence of Micromonas pusilla virus SP1.</title>
        <authorList>
            <consortium name="The Broad Institute Genome Sequencing Platform"/>
            <person name="Henn M.R."/>
            <person name="Suttle C."/>
            <person name="Winget D."/>
            <person name="Chan A."/>
            <person name="Levin J."/>
            <person name="Malboeuf C."/>
            <person name="Casali M."/>
            <person name="Russ C."/>
            <person name="Lennon N."/>
            <person name="Chapman S.B."/>
            <person name="Erlich R."/>
            <person name="Young S.K."/>
            <person name="Yandava C."/>
            <person name="Zeng Q."/>
            <person name="Alvarado L."/>
            <person name="Anderson S."/>
            <person name="Berlin A."/>
            <person name="Chen Z."/>
            <person name="Freedman E."/>
            <person name="Gellesch M."/>
            <person name="Goldberg J."/>
            <person name="Green L."/>
            <person name="Griggs A."/>
            <person name="Gujja S."/>
            <person name="Heilman E.R."/>
            <person name="Heiman D."/>
            <person name="Hollinger A."/>
            <person name="Howarth C."/>
            <person name="Larson L."/>
            <person name="Mehta T."/>
            <person name="Pearson M."/>
            <person name="Roberts A."/>
            <person name="Ryan E."/>
            <person name="Saif S."/>
            <person name="Shea T."/>
            <person name="Shenoy N."/>
            <person name="Sisk P."/>
            <person name="Stolte C."/>
            <person name="Sykes S."/>
            <person name="White J."/>
            <person name="Haas B."/>
            <person name="Nusbaum C."/>
            <person name="Birren B."/>
        </authorList>
    </citation>
    <scope>NUCLEOTIDE SEQUENCE [LARGE SCALE GENOMIC DNA]</scope>
    <source>
        <strain evidence="1 2">SP1</strain>
    </source>
</reference>
<protein>
    <submittedName>
        <fullName evidence="1">Uncharacterized protein</fullName>
    </submittedName>
</protein>
<sequence>MYFHLKIKMFSTFENKSVYKIDDSFTMRNILNIVDKMNIAIPHHVFEPESIREGGICVKGYESGKEYKSIRICFKNWPWLSGGGIKTEDLNRKLIPNDWTGKERLFSNFRCHNGAPEWTKDEMKCIDRIFREEGMRKVRV</sequence>
<dbReference type="EMBL" id="JF974320">
    <property type="protein sequence ID" value="AET84925.1"/>
    <property type="molecule type" value="Genomic_DNA"/>
</dbReference>
<proteinExistence type="predicted"/>
<dbReference type="Proteomes" id="UP000232710">
    <property type="component" value="Segment"/>
</dbReference>
<keyword evidence="2" id="KW-1185">Reference proteome</keyword>
<name>G9E698_MPSP1</name>
<gene>
    <name evidence="1" type="ORF">MPXG_00127</name>
</gene>